<organism evidence="7">
    <name type="scientific">Nothobranchius rachovii</name>
    <name type="common">bluefin notho</name>
    <dbReference type="NCBI Taxonomy" id="451742"/>
    <lineage>
        <taxon>Eukaryota</taxon>
        <taxon>Metazoa</taxon>
        <taxon>Chordata</taxon>
        <taxon>Craniata</taxon>
        <taxon>Vertebrata</taxon>
        <taxon>Euteleostomi</taxon>
        <taxon>Actinopterygii</taxon>
        <taxon>Neopterygii</taxon>
        <taxon>Teleostei</taxon>
        <taxon>Neoteleostei</taxon>
        <taxon>Acanthomorphata</taxon>
        <taxon>Ovalentaria</taxon>
        <taxon>Atherinomorphae</taxon>
        <taxon>Cyprinodontiformes</taxon>
        <taxon>Nothobranchiidae</taxon>
        <taxon>Nothobranchius</taxon>
    </lineage>
</organism>
<protein>
    <submittedName>
        <fullName evidence="7">Proteoglycan 4a</fullName>
    </submittedName>
</protein>
<keyword evidence="1 5" id="KW-0732">Signal</keyword>
<sequence length="543" mass="58438">MKKRMKNLGFLLIGTFAAFAAAVAGPGSCVGRCGEVFTRGQQCTCDSNCIQHNECCPDYQATCITAQSCRGRCGETFRRGLLCECDPLCIQFNTCCQDYRLHCDATVPVSQPGSLQSRRTTVSRVWKPDRNRRRSNSESEEWQPARSRCSQLPGARCHSRLVLSHPSSGPAPPAGTNHQHGGSKVITGLQPLPFSPHGTHHHQHLPSNSAPALGSSMRPSTPGDDGGKQDIHLVVFPAGINPFGPSESFGGPAASGSSTLPQPLGLPLGDGGLDGSGVLQDVNLCSDSPINGLTALSNGTILIFKGELFWSVDPIRRSVGRPQNITETLGVSSPIDTVFTRHNCNGNTYIIKGDQYWRLDGNMVMEPGYPKPLSSEFPGLTGTISAVLAVPASSTGPETLFFFKEGDLLQRFIFPPGSTPSCIENPRSFPDRRFTPQTEFLLSGEINIKVSLTGFPTPITSALSMPGSQNVSRHQHFVFTGPIFFRVQISGSLPALVTPEPPDALQPLPFLRPAVLMSNSNAAGLNPRPPHPQNSIRLWLRCP</sequence>
<keyword evidence="2" id="KW-1015">Disulfide bond</keyword>
<dbReference type="InterPro" id="IPR001212">
    <property type="entry name" value="Somatomedin_B_dom"/>
</dbReference>
<dbReference type="InterPro" id="IPR018487">
    <property type="entry name" value="Hemopexin-like_repeat"/>
</dbReference>
<dbReference type="SMART" id="SM00120">
    <property type="entry name" value="HX"/>
    <property type="match status" value="2"/>
</dbReference>
<evidence type="ECO:0000256" key="5">
    <source>
        <dbReference type="SAM" id="SignalP"/>
    </source>
</evidence>
<dbReference type="GO" id="GO:0005615">
    <property type="term" value="C:extracellular space"/>
    <property type="evidence" value="ECO:0007669"/>
    <property type="project" value="TreeGrafter"/>
</dbReference>
<feature type="chain" id="PRO_5008378094" evidence="5">
    <location>
        <begin position="25"/>
        <end position="543"/>
    </location>
</feature>
<dbReference type="PROSITE" id="PS50958">
    <property type="entry name" value="SMB_2"/>
    <property type="match status" value="2"/>
</dbReference>
<proteinExistence type="predicted"/>
<dbReference type="PROSITE" id="PS51642">
    <property type="entry name" value="HEMOPEXIN_2"/>
    <property type="match status" value="1"/>
</dbReference>
<feature type="domain" description="SMB" evidence="6">
    <location>
        <begin position="70"/>
        <end position="110"/>
    </location>
</feature>
<evidence type="ECO:0000259" key="6">
    <source>
        <dbReference type="PROSITE" id="PS50958"/>
    </source>
</evidence>
<dbReference type="PROSITE" id="PS00524">
    <property type="entry name" value="SMB_1"/>
    <property type="match status" value="2"/>
</dbReference>
<evidence type="ECO:0000256" key="4">
    <source>
        <dbReference type="SAM" id="MobiDB-lite"/>
    </source>
</evidence>
<dbReference type="Gene3D" id="2.110.10.10">
    <property type="entry name" value="Hemopexin-like domain"/>
    <property type="match status" value="1"/>
</dbReference>
<dbReference type="InterPro" id="IPR051298">
    <property type="entry name" value="Heme_transport/Cell_adhesion"/>
</dbReference>
<accession>A0A1A8RWQ0</accession>
<dbReference type="Gene3D" id="4.10.410.20">
    <property type="match status" value="2"/>
</dbReference>
<dbReference type="Pfam" id="PF01033">
    <property type="entry name" value="Somatomedin_B"/>
    <property type="match status" value="2"/>
</dbReference>
<dbReference type="EMBL" id="HAEH01020201">
    <property type="protein sequence ID" value="SBS10416.1"/>
    <property type="molecule type" value="Transcribed_RNA"/>
</dbReference>
<feature type="domain" description="SMB" evidence="6">
    <location>
        <begin position="25"/>
        <end position="69"/>
    </location>
</feature>
<dbReference type="InterPro" id="IPR036024">
    <property type="entry name" value="Somatomedin_B-like_dom_sf"/>
</dbReference>
<feature type="region of interest" description="Disordered" evidence="4">
    <location>
        <begin position="245"/>
        <end position="268"/>
    </location>
</feature>
<feature type="compositionally biased region" description="Low complexity" evidence="4">
    <location>
        <begin position="256"/>
        <end position="267"/>
    </location>
</feature>
<dbReference type="Pfam" id="PF00045">
    <property type="entry name" value="Hemopexin"/>
    <property type="match status" value="1"/>
</dbReference>
<name>A0A1A8RWQ0_9TELE</name>
<evidence type="ECO:0000256" key="3">
    <source>
        <dbReference type="PROSITE-ProRule" id="PRU01011"/>
    </source>
</evidence>
<feature type="compositionally biased region" description="Polar residues" evidence="4">
    <location>
        <begin position="110"/>
        <end position="123"/>
    </location>
</feature>
<dbReference type="AlphaFoldDB" id="A0A1A8RWQ0"/>
<evidence type="ECO:0000313" key="7">
    <source>
        <dbReference type="EMBL" id="SBS10416.1"/>
    </source>
</evidence>
<gene>
    <name evidence="7" type="primary">PRG4A</name>
</gene>
<dbReference type="SUPFAM" id="SSF50923">
    <property type="entry name" value="Hemopexin-like domain"/>
    <property type="match status" value="1"/>
</dbReference>
<reference evidence="7" key="2">
    <citation type="submission" date="2016-06" db="EMBL/GenBank/DDBJ databases">
        <title>The genome of a short-lived fish provides insights into sex chromosome evolution and the genetic control of aging.</title>
        <authorList>
            <person name="Reichwald K."/>
            <person name="Felder M."/>
            <person name="Petzold A."/>
            <person name="Koch P."/>
            <person name="Groth M."/>
            <person name="Platzer M."/>
        </authorList>
    </citation>
    <scope>NUCLEOTIDE SEQUENCE</scope>
    <source>
        <tissue evidence="7">Brain</tissue>
    </source>
</reference>
<feature type="signal peptide" evidence="5">
    <location>
        <begin position="1"/>
        <end position="24"/>
    </location>
</feature>
<dbReference type="PANTHER" id="PTHR22917:SF8">
    <property type="entry name" value="PROTEOGLYCAN 4 ISOFORM X1"/>
    <property type="match status" value="1"/>
</dbReference>
<dbReference type="InterPro" id="IPR036375">
    <property type="entry name" value="Hemopexin-like_dom_sf"/>
</dbReference>
<feature type="region of interest" description="Disordered" evidence="4">
    <location>
        <begin position="110"/>
        <end position="147"/>
    </location>
</feature>
<evidence type="ECO:0000256" key="2">
    <source>
        <dbReference type="ARBA" id="ARBA00023157"/>
    </source>
</evidence>
<reference evidence="7" key="1">
    <citation type="submission" date="2016-05" db="EMBL/GenBank/DDBJ databases">
        <authorList>
            <person name="Lavstsen T."/>
            <person name="Jespersen J.S."/>
        </authorList>
    </citation>
    <scope>NUCLEOTIDE SEQUENCE</scope>
    <source>
        <tissue evidence="7">Brain</tissue>
    </source>
</reference>
<evidence type="ECO:0000256" key="1">
    <source>
        <dbReference type="ARBA" id="ARBA00022729"/>
    </source>
</evidence>
<feature type="region of interest" description="Disordered" evidence="4">
    <location>
        <begin position="161"/>
        <end position="230"/>
    </location>
</feature>
<feature type="repeat" description="Hemopexin" evidence="3">
    <location>
        <begin position="332"/>
        <end position="380"/>
    </location>
</feature>
<dbReference type="PANTHER" id="PTHR22917">
    <property type="entry name" value="HEMOPEXIN DOMAIN-CONTAINING PROTEIN"/>
    <property type="match status" value="1"/>
</dbReference>
<dbReference type="SMART" id="SM00201">
    <property type="entry name" value="SO"/>
    <property type="match status" value="2"/>
</dbReference>
<dbReference type="SUPFAM" id="SSF90188">
    <property type="entry name" value="Somatomedin B domain"/>
    <property type="match status" value="2"/>
</dbReference>